<dbReference type="InterPro" id="IPR011262">
    <property type="entry name" value="DNA-dir_RNA_pol_insert"/>
</dbReference>
<evidence type="ECO:0000256" key="4">
    <source>
        <dbReference type="ARBA" id="ARBA00031776"/>
    </source>
</evidence>
<evidence type="ECO:0000313" key="6">
    <source>
        <dbReference type="EMBL" id="CAD8581555.1"/>
    </source>
</evidence>
<evidence type="ECO:0000256" key="3">
    <source>
        <dbReference type="ARBA" id="ARBA00025804"/>
    </source>
</evidence>
<organism evidence="7">
    <name type="scientific">Ostreococcus mediterraneus</name>
    <dbReference type="NCBI Taxonomy" id="1486918"/>
    <lineage>
        <taxon>Eukaryota</taxon>
        <taxon>Viridiplantae</taxon>
        <taxon>Chlorophyta</taxon>
        <taxon>Mamiellophyceae</taxon>
        <taxon>Mamiellales</taxon>
        <taxon>Bathycoccaceae</taxon>
        <taxon>Ostreococcus</taxon>
    </lineage>
</organism>
<dbReference type="PANTHER" id="PTHR11800:SF13">
    <property type="entry name" value="DNA-DIRECTED RNA POLYMERASES I AND III SUBUNIT RPAC1"/>
    <property type="match status" value="1"/>
</dbReference>
<reference evidence="7" key="1">
    <citation type="submission" date="2021-01" db="EMBL/GenBank/DDBJ databases">
        <authorList>
            <person name="Corre E."/>
            <person name="Pelletier E."/>
            <person name="Niang G."/>
            <person name="Scheremetjew M."/>
            <person name="Finn R."/>
            <person name="Kale V."/>
            <person name="Holt S."/>
            <person name="Cochrane G."/>
            <person name="Meng A."/>
            <person name="Brown T."/>
            <person name="Cohen L."/>
        </authorList>
    </citation>
    <scope>NUCLEOTIDE SEQUENCE</scope>
    <source>
        <strain evidence="7">Clade-D-RCC1621</strain>
        <strain evidence="6">Clade-D-RCC2572</strain>
    </source>
</reference>
<dbReference type="SMART" id="SM00662">
    <property type="entry name" value="RPOLD"/>
    <property type="match status" value="1"/>
</dbReference>
<comment type="similarity">
    <text evidence="3">Belongs to the archaeal Rpo3/eukaryotic RPB3 RNA polymerase subunit family.</text>
</comment>
<gene>
    <name evidence="6" type="ORF">OMED0929_LOCUS3394</name>
    <name evidence="7" type="ORF">OMED0930_LOCUS5194</name>
</gene>
<dbReference type="InterPro" id="IPR011263">
    <property type="entry name" value="DNA-dir_RNA_pol_RpoA/D/Rpb3"/>
</dbReference>
<accession>A0A6T5YY33</accession>
<dbReference type="Gene3D" id="3.30.1360.10">
    <property type="entry name" value="RNA polymerase, RBP11-like subunit"/>
    <property type="match status" value="1"/>
</dbReference>
<protein>
    <recommendedName>
        <fullName evidence="4">Plastid-encoded RNA polymerase subunit alpha</fullName>
    </recommendedName>
</protein>
<dbReference type="GO" id="GO:0006351">
    <property type="term" value="P:DNA-templated transcription"/>
    <property type="evidence" value="ECO:0007669"/>
    <property type="project" value="InterPro"/>
</dbReference>
<dbReference type="HAMAP" id="MF_00320">
    <property type="entry name" value="RNApol_arch_Rpo3"/>
    <property type="match status" value="1"/>
</dbReference>
<dbReference type="AlphaFoldDB" id="A0A6T5YY33"/>
<dbReference type="InterPro" id="IPR022842">
    <property type="entry name" value="RNAP_Rpo3/Rpb3/RPAC1"/>
</dbReference>
<evidence type="ECO:0000313" key="7">
    <source>
        <dbReference type="EMBL" id="CAD8814077.1"/>
    </source>
</evidence>
<dbReference type="Pfam" id="PF01000">
    <property type="entry name" value="RNA_pol_A_bac"/>
    <property type="match status" value="1"/>
</dbReference>
<dbReference type="EMBL" id="HBEW01004048">
    <property type="protein sequence ID" value="CAD8581555.1"/>
    <property type="molecule type" value="Transcribed_RNA"/>
</dbReference>
<dbReference type="InterPro" id="IPR033901">
    <property type="entry name" value="RNAPI/III_AC40"/>
</dbReference>
<evidence type="ECO:0000256" key="1">
    <source>
        <dbReference type="ARBA" id="ARBA00022478"/>
    </source>
</evidence>
<keyword evidence="1" id="KW-0240">DNA-directed RNA polymerase</keyword>
<proteinExistence type="inferred from homology"/>
<name>A0A6T5YY33_9CHLO</name>
<dbReference type="SUPFAM" id="SSF55257">
    <property type="entry name" value="RBP11-like subunits of RNA polymerase"/>
    <property type="match status" value="1"/>
</dbReference>
<keyword evidence="2" id="KW-0804">Transcription</keyword>
<dbReference type="InterPro" id="IPR036643">
    <property type="entry name" value="RNApol_insert_sf"/>
</dbReference>
<evidence type="ECO:0000256" key="2">
    <source>
        <dbReference type="ARBA" id="ARBA00023163"/>
    </source>
</evidence>
<dbReference type="GO" id="GO:0046983">
    <property type="term" value="F:protein dimerization activity"/>
    <property type="evidence" value="ECO:0007669"/>
    <property type="project" value="InterPro"/>
</dbReference>
<dbReference type="PANTHER" id="PTHR11800">
    <property type="entry name" value="DNA-DIRECTED RNA POLYMERASE"/>
    <property type="match status" value="1"/>
</dbReference>
<dbReference type="EMBL" id="HBFO01007377">
    <property type="protein sequence ID" value="CAD8814077.1"/>
    <property type="molecule type" value="Transcribed_RNA"/>
</dbReference>
<dbReference type="GO" id="GO:0005736">
    <property type="term" value="C:RNA polymerase I complex"/>
    <property type="evidence" value="ECO:0007669"/>
    <property type="project" value="TreeGrafter"/>
</dbReference>
<dbReference type="SUPFAM" id="SSF56553">
    <property type="entry name" value="Insert subdomain of RNA polymerase alpha subunit"/>
    <property type="match status" value="1"/>
</dbReference>
<dbReference type="GO" id="GO:0003899">
    <property type="term" value="F:DNA-directed RNA polymerase activity"/>
    <property type="evidence" value="ECO:0007669"/>
    <property type="project" value="InterPro"/>
</dbReference>
<sequence length="382" mass="42129">MPRAAKADPADVRGVTAQMEAMLARLEEQRKFVTAGANTNANAKEIAYGGAYASLGKDCAFSVEGFRDTFALNMISSDDETCVFELEGCSPAFANAFRRIILAEVPTMAIEKVFVVNNTSVVADEIFAHRLGLVPIKADPSRFEYVGDNDSSNETNTIIMNMHVKCYKQRNDDGSFGDVVNRSVYSSALTWCPDGSALPEEDAAKHSAFKRSQREIFDEGEIGCVHDDILLVKLAPGQEVELECHCVKGQGKEHAKWSPVGTCWYKMVPDIKILEPITGADADLFMEKCANFSDTHTCYACDGKGDKKMVRVVNERGCDFCIERVRELTGEPGWEEKIAVRKRKDHFIFTIESVGQMKPGTIFKEAVKILASKCQSTLSTLG</sequence>
<dbReference type="Pfam" id="PF01193">
    <property type="entry name" value="RNA_pol_L"/>
    <property type="match status" value="1"/>
</dbReference>
<evidence type="ECO:0000259" key="5">
    <source>
        <dbReference type="SMART" id="SM00662"/>
    </source>
</evidence>
<dbReference type="Gene3D" id="2.170.120.12">
    <property type="entry name" value="DNA-directed RNA polymerase, insert domain"/>
    <property type="match status" value="1"/>
</dbReference>
<feature type="domain" description="DNA-directed RNA polymerase RpoA/D/Rpb3-type" evidence="5">
    <location>
        <begin position="81"/>
        <end position="380"/>
    </location>
</feature>
<dbReference type="InterPro" id="IPR050518">
    <property type="entry name" value="Rpo3/RPB3_RNA_Pol_subunit"/>
</dbReference>
<dbReference type="GO" id="GO:0005666">
    <property type="term" value="C:RNA polymerase III complex"/>
    <property type="evidence" value="ECO:0007669"/>
    <property type="project" value="TreeGrafter"/>
</dbReference>
<dbReference type="CDD" id="cd07032">
    <property type="entry name" value="RNAP_I_II_AC40"/>
    <property type="match status" value="1"/>
</dbReference>
<dbReference type="InterPro" id="IPR036603">
    <property type="entry name" value="RBP11-like"/>
</dbReference>